<keyword evidence="2" id="KW-1185">Reference proteome</keyword>
<evidence type="ECO:0000313" key="2">
    <source>
        <dbReference type="Proteomes" id="UP000296049"/>
    </source>
</evidence>
<protein>
    <submittedName>
        <fullName evidence="1">Uncharacterized protein</fullName>
    </submittedName>
</protein>
<dbReference type="EMBL" id="KB743097">
    <property type="protein sequence ID" value="EOB01431.1"/>
    <property type="molecule type" value="Genomic_DNA"/>
</dbReference>
<accession>R0JV86</accession>
<evidence type="ECO:0000313" key="1">
    <source>
        <dbReference type="EMBL" id="EOB01431.1"/>
    </source>
</evidence>
<organism evidence="1 2">
    <name type="scientific">Anas platyrhynchos</name>
    <name type="common">Mallard</name>
    <name type="synonym">Anas boschas</name>
    <dbReference type="NCBI Taxonomy" id="8839"/>
    <lineage>
        <taxon>Eukaryota</taxon>
        <taxon>Metazoa</taxon>
        <taxon>Chordata</taxon>
        <taxon>Craniata</taxon>
        <taxon>Vertebrata</taxon>
        <taxon>Euteleostomi</taxon>
        <taxon>Archelosauria</taxon>
        <taxon>Archosauria</taxon>
        <taxon>Dinosauria</taxon>
        <taxon>Saurischia</taxon>
        <taxon>Theropoda</taxon>
        <taxon>Coelurosauria</taxon>
        <taxon>Aves</taxon>
        <taxon>Neognathae</taxon>
        <taxon>Galloanserae</taxon>
        <taxon>Anseriformes</taxon>
        <taxon>Anatidae</taxon>
        <taxon>Anatinae</taxon>
        <taxon>Anas</taxon>
    </lineage>
</organism>
<proteinExistence type="predicted"/>
<dbReference type="AlphaFoldDB" id="R0JV86"/>
<reference evidence="2" key="1">
    <citation type="journal article" date="2013" name="Nat. Genet.">
        <title>The duck genome and transcriptome provide insight into an avian influenza virus reservoir species.</title>
        <authorList>
            <person name="Huang Y."/>
            <person name="Li Y."/>
            <person name="Burt D.W."/>
            <person name="Chen H."/>
            <person name="Zhang Y."/>
            <person name="Qian W."/>
            <person name="Kim H."/>
            <person name="Gan S."/>
            <person name="Zhao Y."/>
            <person name="Li J."/>
            <person name="Yi K."/>
            <person name="Feng H."/>
            <person name="Zhu P."/>
            <person name="Li B."/>
            <person name="Liu Q."/>
            <person name="Fairley S."/>
            <person name="Magor K.E."/>
            <person name="Du Z."/>
            <person name="Hu X."/>
            <person name="Goodman L."/>
            <person name="Tafer H."/>
            <person name="Vignal A."/>
            <person name="Lee T."/>
            <person name="Kim K.W."/>
            <person name="Sheng Z."/>
            <person name="An Y."/>
            <person name="Searle S."/>
            <person name="Herrero J."/>
            <person name="Groenen M.A."/>
            <person name="Crooijmans R.P."/>
            <person name="Faraut T."/>
            <person name="Cai Q."/>
            <person name="Webster R.G."/>
            <person name="Aldridge J.R."/>
            <person name="Warren W.C."/>
            <person name="Bartschat S."/>
            <person name="Kehr S."/>
            <person name="Marz M."/>
            <person name="Stadler P.F."/>
            <person name="Smith J."/>
            <person name="Kraus R.H."/>
            <person name="Zhao Y."/>
            <person name="Ren L."/>
            <person name="Fei J."/>
            <person name="Morisson M."/>
            <person name="Kaiser P."/>
            <person name="Griffin D.K."/>
            <person name="Rao M."/>
            <person name="Pitel F."/>
            <person name="Wang J."/>
            <person name="Li N."/>
        </authorList>
    </citation>
    <scope>NUCLEOTIDE SEQUENCE [LARGE SCALE GENOMIC DNA]</scope>
</reference>
<sequence length="452" mass="49243">MGVRNSGPVVDCLTPVGWQVQMVREKGNGCQDLQPVTEKEVQAKTVRLINTAKHGHAPTSGARGVSQGDMQAGYGCIKTAQGPAHCSHEQHKHLHVFSVGSKKAQRTTEEAGPILSARAPGHIGNRRLAFKGNLVAMKFTGISKNFQDKWEERGALQEAATLATASATPLRAHMVRRSGWGRAGEALTQQAAAQSSKAKQMQYSLNPDHKKSQAIHQVRAPCSWWNEHGSGAKNGNTVFQSLPEPACVTDGPVLLTRTTFFAAVCAHSIGYSYTSRRKRPETGYSFKEEEARKMNEVSPGRAIDSLLPTCVAHLLLEHQQKKTAAAKGLPRCCNPSYSRSPPLTYLAQASRKQDVAINGNSQSPPHGLWPGTTSGSHIALEKQASEYTHFTDSVLHELYYLGQKKRKKVVAEKALQCTLEVNPADVLEKYEQVRIDMPGLARDGMATSAKQL</sequence>
<gene>
    <name evidence="1" type="ORF">Anapl_06886</name>
</gene>
<dbReference type="Proteomes" id="UP000296049">
    <property type="component" value="Unassembled WGS sequence"/>
</dbReference>
<name>R0JV86_ANAPL</name>